<dbReference type="SUPFAM" id="SSF46785">
    <property type="entry name" value="Winged helix' DNA-binding domain"/>
    <property type="match status" value="1"/>
</dbReference>
<dbReference type="PANTHER" id="PTHR30537">
    <property type="entry name" value="HTH-TYPE TRANSCRIPTIONAL REGULATOR"/>
    <property type="match status" value="1"/>
</dbReference>
<evidence type="ECO:0000256" key="3">
    <source>
        <dbReference type="ARBA" id="ARBA00023125"/>
    </source>
</evidence>
<dbReference type="InterPro" id="IPR058163">
    <property type="entry name" value="LysR-type_TF_proteobact-type"/>
</dbReference>
<comment type="similarity">
    <text evidence="1">Belongs to the LysR transcriptional regulatory family.</text>
</comment>
<evidence type="ECO:0000313" key="7">
    <source>
        <dbReference type="Proteomes" id="UP000561066"/>
    </source>
</evidence>
<dbReference type="GO" id="GO:0043565">
    <property type="term" value="F:sequence-specific DNA binding"/>
    <property type="evidence" value="ECO:0007669"/>
    <property type="project" value="TreeGrafter"/>
</dbReference>
<name>A0A7W4J5T5_9PROT</name>
<dbReference type="Pfam" id="PF03466">
    <property type="entry name" value="LysR_substrate"/>
    <property type="match status" value="1"/>
</dbReference>
<evidence type="ECO:0000256" key="4">
    <source>
        <dbReference type="ARBA" id="ARBA00023163"/>
    </source>
</evidence>
<dbReference type="PANTHER" id="PTHR30537:SF74">
    <property type="entry name" value="HTH-TYPE TRANSCRIPTIONAL REGULATOR TRPI"/>
    <property type="match status" value="1"/>
</dbReference>
<feature type="domain" description="HTH lysR-type" evidence="5">
    <location>
        <begin position="13"/>
        <end position="63"/>
    </location>
</feature>
<dbReference type="RefSeq" id="WP_182941242.1">
    <property type="nucleotide sequence ID" value="NZ_JABEQH010000003.1"/>
</dbReference>
<accession>A0A7W4J5T5</accession>
<sequence length="317" mass="34995">MADKRVFPPFGPLRAFDAFGRTRGIRRAAEWLRIDHAVVSRHLRALEQWTGVPLLDRAAGGLTEAGKVYHDRIAAALDEIANATEALRTGDLPQLSVWCVPGFAFHWLVRRLGAFRDEHPEIDLILRPSDERASFWSDGVDADIRYRLDGTTTPSPPGIRQAELARPLVFPVASPDFVRQATGGLQRIEDLTSLPLLAEENSDEWLAWFAMQGVPVPTVTPAARLWHAHVMLAAAREGHGVALANQFLLEDDLKSGNLVRLGTADGPFPGAAIGAYTLFIPENRWDRPALVRFRTWLSHIAGSFQPCDAPLPPDMVA</sequence>
<dbReference type="GO" id="GO:0006351">
    <property type="term" value="P:DNA-templated transcription"/>
    <property type="evidence" value="ECO:0007669"/>
    <property type="project" value="TreeGrafter"/>
</dbReference>
<dbReference type="Gene3D" id="1.10.10.10">
    <property type="entry name" value="Winged helix-like DNA-binding domain superfamily/Winged helix DNA-binding domain"/>
    <property type="match status" value="1"/>
</dbReference>
<organism evidence="6 7">
    <name type="scientific">Gluconacetobacter johannae</name>
    <dbReference type="NCBI Taxonomy" id="112140"/>
    <lineage>
        <taxon>Bacteria</taxon>
        <taxon>Pseudomonadati</taxon>
        <taxon>Pseudomonadota</taxon>
        <taxon>Alphaproteobacteria</taxon>
        <taxon>Acetobacterales</taxon>
        <taxon>Acetobacteraceae</taxon>
        <taxon>Gluconacetobacter</taxon>
    </lineage>
</organism>
<evidence type="ECO:0000256" key="1">
    <source>
        <dbReference type="ARBA" id="ARBA00009437"/>
    </source>
</evidence>
<protein>
    <submittedName>
        <fullName evidence="6">LysR family transcriptional regulator</fullName>
    </submittedName>
</protein>
<evidence type="ECO:0000256" key="2">
    <source>
        <dbReference type="ARBA" id="ARBA00023015"/>
    </source>
</evidence>
<keyword evidence="4" id="KW-0804">Transcription</keyword>
<dbReference type="SUPFAM" id="SSF53850">
    <property type="entry name" value="Periplasmic binding protein-like II"/>
    <property type="match status" value="1"/>
</dbReference>
<reference evidence="6 7" key="1">
    <citation type="submission" date="2020-04" db="EMBL/GenBank/DDBJ databases">
        <title>Description of novel Gluconacetobacter.</title>
        <authorList>
            <person name="Sombolestani A."/>
        </authorList>
    </citation>
    <scope>NUCLEOTIDE SEQUENCE [LARGE SCALE GENOMIC DNA]</scope>
    <source>
        <strain evidence="6 7">LMG 21312</strain>
    </source>
</reference>
<keyword evidence="3" id="KW-0238">DNA-binding</keyword>
<evidence type="ECO:0000313" key="6">
    <source>
        <dbReference type="EMBL" id="MBB2174962.1"/>
    </source>
</evidence>
<keyword evidence="2" id="KW-0805">Transcription regulation</keyword>
<dbReference type="EMBL" id="JABEQH010000003">
    <property type="protein sequence ID" value="MBB2174962.1"/>
    <property type="molecule type" value="Genomic_DNA"/>
</dbReference>
<dbReference type="Pfam" id="PF00126">
    <property type="entry name" value="HTH_1"/>
    <property type="match status" value="1"/>
</dbReference>
<evidence type="ECO:0000259" key="5">
    <source>
        <dbReference type="PROSITE" id="PS50931"/>
    </source>
</evidence>
<dbReference type="InterPro" id="IPR036388">
    <property type="entry name" value="WH-like_DNA-bd_sf"/>
</dbReference>
<dbReference type="PROSITE" id="PS50931">
    <property type="entry name" value="HTH_LYSR"/>
    <property type="match status" value="1"/>
</dbReference>
<proteinExistence type="inferred from homology"/>
<gene>
    <name evidence="6" type="ORF">HLH21_03355</name>
</gene>
<comment type="caution">
    <text evidence="6">The sequence shown here is derived from an EMBL/GenBank/DDBJ whole genome shotgun (WGS) entry which is preliminary data.</text>
</comment>
<dbReference type="InterPro" id="IPR000847">
    <property type="entry name" value="LysR_HTH_N"/>
</dbReference>
<dbReference type="InterPro" id="IPR005119">
    <property type="entry name" value="LysR_subst-bd"/>
</dbReference>
<dbReference type="GO" id="GO:0003700">
    <property type="term" value="F:DNA-binding transcription factor activity"/>
    <property type="evidence" value="ECO:0007669"/>
    <property type="project" value="InterPro"/>
</dbReference>
<dbReference type="InterPro" id="IPR036390">
    <property type="entry name" value="WH_DNA-bd_sf"/>
</dbReference>
<dbReference type="AlphaFoldDB" id="A0A7W4J5T5"/>
<dbReference type="Gene3D" id="3.40.190.10">
    <property type="entry name" value="Periplasmic binding protein-like II"/>
    <property type="match status" value="2"/>
</dbReference>
<keyword evidence="7" id="KW-1185">Reference proteome</keyword>
<dbReference type="Proteomes" id="UP000561066">
    <property type="component" value="Unassembled WGS sequence"/>
</dbReference>